<feature type="transmembrane region" description="Helical" evidence="10">
    <location>
        <begin position="515"/>
        <end position="539"/>
    </location>
</feature>
<dbReference type="InterPro" id="IPR001750">
    <property type="entry name" value="ND/Mrp_TM"/>
</dbReference>
<evidence type="ECO:0000256" key="7">
    <source>
        <dbReference type="ARBA" id="ARBA00022989"/>
    </source>
</evidence>
<dbReference type="PANTHER" id="PTHR42829:SF2">
    <property type="entry name" value="NADH-UBIQUINONE OXIDOREDUCTASE CHAIN 5"/>
    <property type="match status" value="1"/>
</dbReference>
<feature type="transmembrane region" description="Helical" evidence="10">
    <location>
        <begin position="364"/>
        <end position="382"/>
    </location>
</feature>
<geneLocation type="mitochondrion" evidence="13"/>
<feature type="domain" description="NADH-Ubiquinone oxidoreductase (complex I) chain 5 N-terminal" evidence="12">
    <location>
        <begin position="43"/>
        <end position="84"/>
    </location>
</feature>
<evidence type="ECO:0000256" key="3">
    <source>
        <dbReference type="ARBA" id="ARBA00012944"/>
    </source>
</evidence>
<dbReference type="GO" id="GO:0008137">
    <property type="term" value="F:NADH dehydrogenase (ubiquinone) activity"/>
    <property type="evidence" value="ECO:0007669"/>
    <property type="project" value="UniProtKB-EC"/>
</dbReference>
<organism evidence="13">
    <name type="scientific">Pseudophacopteron sp. DMP-2018</name>
    <dbReference type="NCBI Taxonomy" id="2908812"/>
    <lineage>
        <taxon>Eukaryota</taxon>
        <taxon>Metazoa</taxon>
        <taxon>Ecdysozoa</taxon>
        <taxon>Arthropoda</taxon>
        <taxon>Hexapoda</taxon>
        <taxon>Insecta</taxon>
        <taxon>Pterygota</taxon>
        <taxon>Neoptera</taxon>
        <taxon>Paraneoptera</taxon>
        <taxon>Hemiptera</taxon>
        <taxon>Sternorrhyncha</taxon>
        <taxon>Psylloidea</taxon>
        <taxon>Phacopteronidae</taxon>
        <taxon>Pseudophacopteron</taxon>
    </lineage>
</organism>
<dbReference type="InterPro" id="IPR001516">
    <property type="entry name" value="Proton_antipo_N"/>
</dbReference>
<feature type="transmembrane region" description="Helical" evidence="10">
    <location>
        <begin position="150"/>
        <end position="168"/>
    </location>
</feature>
<dbReference type="PANTHER" id="PTHR42829">
    <property type="entry name" value="NADH-UBIQUINONE OXIDOREDUCTASE CHAIN 5"/>
    <property type="match status" value="1"/>
</dbReference>
<reference evidence="13" key="1">
    <citation type="submission" date="2018-02" db="EMBL/GenBank/DDBJ databases">
        <title>Resolving the psyllid tree of life: Phylogenomic analysis of the superfamily Psylloidea (Hemiptera).</title>
        <authorList>
            <person name="Percy D.M."/>
            <person name="Sveinsson S."/>
            <person name="Lemmon A.R."/>
            <person name="Lemmon E.M."/>
            <person name="Ouvrard D."/>
            <person name="Burckhardt D."/>
        </authorList>
    </citation>
    <scope>NUCLEOTIDE SEQUENCE</scope>
    <source>
        <strain evidence="13">DP1.idba.137_circ</strain>
    </source>
</reference>
<evidence type="ECO:0000256" key="6">
    <source>
        <dbReference type="ARBA" id="ARBA00022982"/>
    </source>
</evidence>
<dbReference type="GO" id="GO:0015990">
    <property type="term" value="P:electron transport coupled proton transport"/>
    <property type="evidence" value="ECO:0007669"/>
    <property type="project" value="TreeGrafter"/>
</dbReference>
<comment type="function">
    <text evidence="10">Core subunit of the mitochondrial membrane respiratory chain NADH dehydrogenase (Complex I) which catalyzes electron transfer from NADH through the respiratory chain, using ubiquinone as an electron acceptor. Essential for the catalytic activity and assembly of complex I.</text>
</comment>
<dbReference type="GO" id="GO:0042773">
    <property type="term" value="P:ATP synthesis coupled electron transport"/>
    <property type="evidence" value="ECO:0007669"/>
    <property type="project" value="InterPro"/>
</dbReference>
<comment type="catalytic activity">
    <reaction evidence="9 10">
        <text>a ubiquinone + NADH + 5 H(+)(in) = a ubiquinol + NAD(+) + 4 H(+)(out)</text>
        <dbReference type="Rhea" id="RHEA:29091"/>
        <dbReference type="Rhea" id="RHEA-COMP:9565"/>
        <dbReference type="Rhea" id="RHEA-COMP:9566"/>
        <dbReference type="ChEBI" id="CHEBI:15378"/>
        <dbReference type="ChEBI" id="CHEBI:16389"/>
        <dbReference type="ChEBI" id="CHEBI:17976"/>
        <dbReference type="ChEBI" id="CHEBI:57540"/>
        <dbReference type="ChEBI" id="CHEBI:57945"/>
        <dbReference type="EC" id="7.1.1.2"/>
    </reaction>
</comment>
<feature type="transmembrane region" description="Helical" evidence="10">
    <location>
        <begin position="403"/>
        <end position="426"/>
    </location>
</feature>
<dbReference type="EC" id="7.1.1.2" evidence="3 10"/>
<dbReference type="Pfam" id="PF00662">
    <property type="entry name" value="Proton_antipo_N"/>
    <property type="match status" value="1"/>
</dbReference>
<evidence type="ECO:0000256" key="10">
    <source>
        <dbReference type="RuleBase" id="RU003404"/>
    </source>
</evidence>
<sequence length="540" mass="62718">MKMISMFYYVSMILLFMFMIMLGFIVCCNTLELNLFLEFELLKLNSVNFMFILYLDWMSVLFSLIVVLISLLVMLYSKSYMGEESMRFIWLTLSFIIFMLFMIWSPSILSVILGWDGLGLISYCLILYYQSKSSFYSGFITAASNRLGDSMLMVGITMYLSLGNYMFWENTVGFLFFFIACLTKSAQFPFSAWLPLAMAAPTPISSLVHSSTLVTAGVYMLIRFNWMLYESLMNQWLMLISLFTIYMAGMNSFYEFDMKRVIALSTLGQLSFMMMILSLGYPYVAFLHLLIHALFKALLFMCAGSIIHSGSLIQDLRKVGNLNMDIYIKMSLNISLLCLMGLPFSSGFYSKDLLLELFMLENKTILFLFMIIGVMITVSYSMRMLKYMTKVNFWLVWIEGSKIMTIPIILLASFNIMGGSVIVWIMMNYGSFIVLESLYKIMPLLMLMMGILFQGLTLNKMMYYYFFLNLMFLMNVTKYLGLIIYFMFIKMKLLDQGWMETTLKLMKKFTLESSFWVGGLVSNYTLYFYSLMIILVLIIV</sequence>
<dbReference type="PRINTS" id="PR01434">
    <property type="entry name" value="NADHDHGNASE5"/>
</dbReference>
<keyword evidence="6" id="KW-0249">Electron transport</keyword>
<feature type="transmembrane region" description="Helical" evidence="10">
    <location>
        <begin position="88"/>
        <end position="105"/>
    </location>
</feature>
<evidence type="ECO:0000256" key="5">
    <source>
        <dbReference type="ARBA" id="ARBA00022692"/>
    </source>
</evidence>
<keyword evidence="10" id="KW-0813">Transport</keyword>
<evidence type="ECO:0000313" key="13">
    <source>
        <dbReference type="EMBL" id="AWU49032.1"/>
    </source>
</evidence>
<gene>
    <name evidence="13" type="primary">nad5</name>
</gene>
<feature type="domain" description="NADH:quinone oxidoreductase/Mrp antiporter transmembrane" evidence="11">
    <location>
        <begin position="106"/>
        <end position="377"/>
    </location>
</feature>
<evidence type="ECO:0000256" key="8">
    <source>
        <dbReference type="ARBA" id="ARBA00023136"/>
    </source>
</evidence>
<protein>
    <recommendedName>
        <fullName evidence="4 10">NADH-ubiquinone oxidoreductase chain 5</fullName>
        <ecNumber evidence="3 10">7.1.1.2</ecNumber>
    </recommendedName>
</protein>
<dbReference type="GO" id="GO:0003954">
    <property type="term" value="F:NADH dehydrogenase activity"/>
    <property type="evidence" value="ECO:0007669"/>
    <property type="project" value="TreeGrafter"/>
</dbReference>
<feature type="transmembrane region" description="Helical" evidence="10">
    <location>
        <begin position="261"/>
        <end position="283"/>
    </location>
</feature>
<dbReference type="AlphaFoldDB" id="A0A344A2P1"/>
<evidence type="ECO:0000256" key="4">
    <source>
        <dbReference type="ARBA" id="ARBA00021096"/>
    </source>
</evidence>
<dbReference type="InterPro" id="IPR003945">
    <property type="entry name" value="NU5C-like"/>
</dbReference>
<dbReference type="EMBL" id="MG989234">
    <property type="protein sequence ID" value="AWU49032.1"/>
    <property type="molecule type" value="Genomic_DNA"/>
</dbReference>
<feature type="transmembrane region" description="Helical" evidence="10">
    <location>
        <begin position="438"/>
        <end position="456"/>
    </location>
</feature>
<feature type="transmembrane region" description="Helical" evidence="10">
    <location>
        <begin position="51"/>
        <end position="76"/>
    </location>
</feature>
<keyword evidence="8 10" id="KW-0472">Membrane</keyword>
<feature type="transmembrane region" description="Helical" evidence="10">
    <location>
        <begin position="7"/>
        <end position="31"/>
    </location>
</feature>
<feature type="transmembrane region" description="Helical" evidence="10">
    <location>
        <begin position="289"/>
        <end position="314"/>
    </location>
</feature>
<evidence type="ECO:0000256" key="1">
    <source>
        <dbReference type="ARBA" id="ARBA00003257"/>
    </source>
</evidence>
<name>A0A344A2P1_9HEMI</name>
<keyword evidence="7 10" id="KW-1133">Transmembrane helix</keyword>
<evidence type="ECO:0000256" key="9">
    <source>
        <dbReference type="ARBA" id="ARBA00049551"/>
    </source>
</evidence>
<dbReference type="Pfam" id="PF00361">
    <property type="entry name" value="Proton_antipo_M"/>
    <property type="match status" value="1"/>
</dbReference>
<comment type="function">
    <text evidence="1">Core subunit of the mitochondrial membrane respiratory chain NADH dehydrogenase (Complex I) that is believed to belong to the minimal assembly required for catalysis. Complex I functions in the transfer of electrons from NADH to the respiratory chain. The immediate electron acceptor for the enzyme is believed to be ubiquinone.</text>
</comment>
<keyword evidence="10" id="KW-0830">Ubiquinone</keyword>
<feature type="transmembrane region" description="Helical" evidence="10">
    <location>
        <begin position="206"/>
        <end position="224"/>
    </location>
</feature>
<keyword evidence="10 13" id="KW-0496">Mitochondrion</keyword>
<evidence type="ECO:0000256" key="2">
    <source>
        <dbReference type="ARBA" id="ARBA00004141"/>
    </source>
</evidence>
<proteinExistence type="inferred from homology"/>
<dbReference type="GO" id="GO:0016020">
    <property type="term" value="C:membrane"/>
    <property type="evidence" value="ECO:0007669"/>
    <property type="project" value="UniProtKB-SubCell"/>
</dbReference>
<keyword evidence="10" id="KW-0520">NAD</keyword>
<evidence type="ECO:0000259" key="12">
    <source>
        <dbReference type="Pfam" id="PF00662"/>
    </source>
</evidence>
<keyword evidence="5 10" id="KW-0812">Transmembrane</keyword>
<feature type="transmembrane region" description="Helical" evidence="10">
    <location>
        <begin position="326"/>
        <end position="344"/>
    </location>
</feature>
<feature type="transmembrane region" description="Helical" evidence="10">
    <location>
        <begin position="174"/>
        <end position="194"/>
    </location>
</feature>
<feature type="transmembrane region" description="Helical" evidence="10">
    <location>
        <begin position="236"/>
        <end position="254"/>
    </location>
</feature>
<evidence type="ECO:0000259" key="11">
    <source>
        <dbReference type="Pfam" id="PF00361"/>
    </source>
</evidence>
<comment type="similarity">
    <text evidence="10">Belongs to the complex I subunit 5 family.</text>
</comment>
<accession>A0A344A2P1</accession>
<feature type="transmembrane region" description="Helical" evidence="10">
    <location>
        <begin position="463"/>
        <end position="489"/>
    </location>
</feature>
<comment type="subcellular location">
    <subcellularLocation>
        <location evidence="2">Membrane</location>
        <topology evidence="2">Multi-pass membrane protein</topology>
    </subcellularLocation>
</comment>
<feature type="transmembrane region" description="Helical" evidence="10">
    <location>
        <begin position="111"/>
        <end position="129"/>
    </location>
</feature>